<organism evidence="1">
    <name type="scientific">Rhizophora mucronata</name>
    <name type="common">Asiatic mangrove</name>
    <dbReference type="NCBI Taxonomy" id="61149"/>
    <lineage>
        <taxon>Eukaryota</taxon>
        <taxon>Viridiplantae</taxon>
        <taxon>Streptophyta</taxon>
        <taxon>Embryophyta</taxon>
        <taxon>Tracheophyta</taxon>
        <taxon>Spermatophyta</taxon>
        <taxon>Magnoliopsida</taxon>
        <taxon>eudicotyledons</taxon>
        <taxon>Gunneridae</taxon>
        <taxon>Pentapetalae</taxon>
        <taxon>rosids</taxon>
        <taxon>fabids</taxon>
        <taxon>Malpighiales</taxon>
        <taxon>Rhizophoraceae</taxon>
        <taxon>Rhizophora</taxon>
    </lineage>
</organism>
<reference evidence="1" key="1">
    <citation type="submission" date="2018-02" db="EMBL/GenBank/DDBJ databases">
        <title>Rhizophora mucronata_Transcriptome.</title>
        <authorList>
            <person name="Meera S.P."/>
            <person name="Sreeshan A."/>
            <person name="Augustine A."/>
        </authorList>
    </citation>
    <scope>NUCLEOTIDE SEQUENCE</scope>
    <source>
        <tissue evidence="1">Leaf</tissue>
    </source>
</reference>
<protein>
    <submittedName>
        <fullName evidence="1">Uncharacterized protein</fullName>
    </submittedName>
</protein>
<proteinExistence type="predicted"/>
<dbReference type="EMBL" id="GGEC01073575">
    <property type="protein sequence ID" value="MBX54059.1"/>
    <property type="molecule type" value="Transcribed_RNA"/>
</dbReference>
<name>A0A2P2PHC2_RHIMU</name>
<dbReference type="AlphaFoldDB" id="A0A2P2PHC2"/>
<accession>A0A2P2PHC2</accession>
<evidence type="ECO:0000313" key="1">
    <source>
        <dbReference type="EMBL" id="MBX54059.1"/>
    </source>
</evidence>
<sequence>MHPFHGTEQSSQKETLLNKPIENYCIPLISSVFFYV</sequence>